<dbReference type="EMBL" id="UINC01007320">
    <property type="protein sequence ID" value="SVA32665.1"/>
    <property type="molecule type" value="Genomic_DNA"/>
</dbReference>
<dbReference type="InterPro" id="IPR051678">
    <property type="entry name" value="AGP_Transferase"/>
</dbReference>
<dbReference type="AlphaFoldDB" id="A0A381UX06"/>
<proteinExistence type="predicted"/>
<reference evidence="2" key="1">
    <citation type="submission" date="2018-05" db="EMBL/GenBank/DDBJ databases">
        <authorList>
            <person name="Lanie J.A."/>
            <person name="Ng W.-L."/>
            <person name="Kazmierczak K.M."/>
            <person name="Andrzejewski T.M."/>
            <person name="Davidsen T.M."/>
            <person name="Wayne K.J."/>
            <person name="Tettelin H."/>
            <person name="Glass J.I."/>
            <person name="Rusch D."/>
            <person name="Podicherti R."/>
            <person name="Tsui H.-C.T."/>
            <person name="Winkler M.E."/>
        </authorList>
    </citation>
    <scope>NUCLEOTIDE SEQUENCE</scope>
</reference>
<dbReference type="Gene3D" id="3.90.1200.10">
    <property type="match status" value="1"/>
</dbReference>
<name>A0A381UX06_9ZZZZ</name>
<dbReference type="PANTHER" id="PTHR21310">
    <property type="entry name" value="AMINOGLYCOSIDE PHOSPHOTRANSFERASE-RELATED-RELATED"/>
    <property type="match status" value="1"/>
</dbReference>
<evidence type="ECO:0000259" key="1">
    <source>
        <dbReference type="Pfam" id="PF01636"/>
    </source>
</evidence>
<evidence type="ECO:0000313" key="2">
    <source>
        <dbReference type="EMBL" id="SVA32665.1"/>
    </source>
</evidence>
<dbReference type="InterPro" id="IPR011009">
    <property type="entry name" value="Kinase-like_dom_sf"/>
</dbReference>
<organism evidence="2">
    <name type="scientific">marine metagenome</name>
    <dbReference type="NCBI Taxonomy" id="408172"/>
    <lineage>
        <taxon>unclassified sequences</taxon>
        <taxon>metagenomes</taxon>
        <taxon>ecological metagenomes</taxon>
    </lineage>
</organism>
<dbReference type="SUPFAM" id="SSF56112">
    <property type="entry name" value="Protein kinase-like (PK-like)"/>
    <property type="match status" value="1"/>
</dbReference>
<dbReference type="InterPro" id="IPR002575">
    <property type="entry name" value="Aminoglycoside_PTrfase"/>
</dbReference>
<gene>
    <name evidence="2" type="ORF">METZ01_LOCUS85519</name>
</gene>
<dbReference type="Pfam" id="PF01636">
    <property type="entry name" value="APH"/>
    <property type="match status" value="1"/>
</dbReference>
<accession>A0A381UX06</accession>
<sequence>MGDSRRRGGWHVRSPTSAEDGIDAEDIQGILAAEGFSAEEFRELRCATHRPERFAFALDRTWVAKIFGPDDFRNFLIEEKVSRILHARGISVPEVIAARAQEGTYSYIVFRHAAGESLSSVYQTMSLTEYTSMVVCLAEVFKGIHNLAPTLFDGIPFFERDHEQYFNLSSRRSTTIHDSVRGLIEEGALHASACQICEVVEREATGMFRSEKALIHADIHNENLFLGGTERSLFCEFIDWETARIEPLELEFVHPFLNILGEAFPGRRLGNEVQVGPDNELLKAFDNAYDQVIRWDHVAIHGVVTYLDWALRAHRKKQFLLRDFYLRTGIGGLEFVGLLRMEGLISDA</sequence>
<feature type="domain" description="Aminoglycoside phosphotransferase" evidence="1">
    <location>
        <begin position="59"/>
        <end position="256"/>
    </location>
</feature>
<protein>
    <recommendedName>
        <fullName evidence="1">Aminoglycoside phosphotransferase domain-containing protein</fullName>
    </recommendedName>
</protein>